<dbReference type="KEGG" id="cyc:PCC7424_5640"/>
<proteinExistence type="predicted"/>
<keyword evidence="3" id="KW-0614">Plasmid</keyword>
<keyword evidence="4" id="KW-1185">Reference proteome</keyword>
<evidence type="ECO:0000259" key="2">
    <source>
        <dbReference type="SMART" id="SM00912"/>
    </source>
</evidence>
<name>B7KLP4_GLOC7</name>
<sequence length="822" mass="86274">MKKITSFLSGSLFNLLFLSTVAQGQITPDQTLPNSSFVNENGNLLLIEGGTERGNNLFHSFTEFSLPTGQIAFFNNDILIQNIFSRVTGNSISHLDGIIKANGLANLFFLNPNGIIFGPNARLAIGGSFIATTANSIIFDNGYRFSATDPNSSFPVTINVPIGLDFSPETNLAGIIEGFGTGHSFAGLEQPQFGGTQFLKGLNVASGKTLAFIGREINFNGFVATAGQVVFDVSSQQLNPSISGNLEIASIKEGLIGLDFNNLSEINFNYNQVLSFGNVTLAQKSLLDVSGLNGGNLQIRAKDLTVTDASLLMNSNYGDQMSSVGSININLTGHLNLVGVTGFNTDNTAENTTIRGIISQNFAEANSPNIFLNAQNIILSDTAGILTLAIGAGKSGDIFITAKESLIVGKRSPFEPFAVGSQIITQSSSTMFTGGGQGGNIYIQSPQVILKDGGSIQTVTYGLNPSGNIEIKTNDISISGFVPADMGFYPTSLGTVTRGLGKSGNTVISTDRLTVTNGARINSTSLGAGNGGDIIINANQGVLIEDTIYSGQDSSKIIASANQLNELFYEVFKLPRNLTGNSGRIFLNTPNLQLADGGKITVQNDGTGAAGIIDITSENLTLINSASIDASTVSGEGGTILIDSKFIHLNSSAITTTAGGLGNGGDISLTTDSLILSNNSGIQANAFAGRGGNIDIETKGFFLSSNSQITASSELGIEGAITINNFPFQIQGEQAQLPTPLSLSEIAAQSCIAYKSQTYKVTIRGQGTNQGDLSSPRGYNFFDLIPQGQVVAAENTSSGVRLLNCDQYWEKLQQQDQTPGVP</sequence>
<geneLocation type="plasmid" evidence="3 4">
    <name>pP742401</name>
</geneLocation>
<dbReference type="Pfam" id="PF05860">
    <property type="entry name" value="TPS"/>
    <property type="match status" value="1"/>
</dbReference>
<dbReference type="Gene3D" id="2.160.20.10">
    <property type="entry name" value="Single-stranded right-handed beta-helix, Pectin lyase-like"/>
    <property type="match status" value="3"/>
</dbReference>
<protein>
    <submittedName>
        <fullName evidence="3">Filamentous hemagglutinin family outer membrane protein</fullName>
    </submittedName>
</protein>
<dbReference type="SUPFAM" id="SSF51126">
    <property type="entry name" value="Pectin lyase-like"/>
    <property type="match status" value="4"/>
</dbReference>
<evidence type="ECO:0000256" key="1">
    <source>
        <dbReference type="SAM" id="SignalP"/>
    </source>
</evidence>
<gene>
    <name evidence="3" type="ordered locus">PCC7424_5640</name>
</gene>
<evidence type="ECO:0000313" key="3">
    <source>
        <dbReference type="EMBL" id="ACK73716.1"/>
    </source>
</evidence>
<dbReference type="SMART" id="SM00912">
    <property type="entry name" value="Haemagg_act"/>
    <property type="match status" value="1"/>
</dbReference>
<dbReference type="RefSeq" id="WP_012599631.1">
    <property type="nucleotide sequence ID" value="NC_011738.1"/>
</dbReference>
<dbReference type="InterPro" id="IPR012334">
    <property type="entry name" value="Pectin_lyas_fold"/>
</dbReference>
<feature type="signal peptide" evidence="1">
    <location>
        <begin position="1"/>
        <end position="24"/>
    </location>
</feature>
<keyword evidence="1" id="KW-0732">Signal</keyword>
<evidence type="ECO:0000313" key="4">
    <source>
        <dbReference type="Proteomes" id="UP000002384"/>
    </source>
</evidence>
<dbReference type="EMBL" id="CP001292">
    <property type="protein sequence ID" value="ACK73716.1"/>
    <property type="molecule type" value="Genomic_DNA"/>
</dbReference>
<accession>B7KLP4</accession>
<dbReference type="Proteomes" id="UP000002384">
    <property type="component" value="Plasmid pP742401"/>
</dbReference>
<dbReference type="eggNOG" id="COG3210">
    <property type="taxonomic scope" value="Bacteria"/>
</dbReference>
<dbReference type="AlphaFoldDB" id="B7KLP4"/>
<organism evidence="3 4">
    <name type="scientific">Gloeothece citriformis (strain PCC 7424)</name>
    <name type="common">Cyanothece sp. (strain PCC 7424)</name>
    <dbReference type="NCBI Taxonomy" id="65393"/>
    <lineage>
        <taxon>Bacteria</taxon>
        <taxon>Bacillati</taxon>
        <taxon>Cyanobacteriota</taxon>
        <taxon>Cyanophyceae</taxon>
        <taxon>Oscillatoriophycideae</taxon>
        <taxon>Chroococcales</taxon>
        <taxon>Aphanothecaceae</taxon>
        <taxon>Gloeothece</taxon>
        <taxon>Gloeothece citriformis</taxon>
    </lineage>
</organism>
<reference evidence="4" key="1">
    <citation type="journal article" date="2011" name="MBio">
        <title>Novel metabolic attributes of the genus Cyanothece, comprising a group of unicellular nitrogen-fixing Cyanobacteria.</title>
        <authorList>
            <person name="Bandyopadhyay A."/>
            <person name="Elvitigala T."/>
            <person name="Welsh E."/>
            <person name="Stockel J."/>
            <person name="Liberton M."/>
            <person name="Min H."/>
            <person name="Sherman L.A."/>
            <person name="Pakrasi H.B."/>
        </authorList>
    </citation>
    <scope>NUCLEOTIDE SEQUENCE [LARGE SCALE GENOMIC DNA]</scope>
    <source>
        <strain evidence="4">PCC 7424</strain>
        <plasmid evidence="4">pP742401</plasmid>
    </source>
</reference>
<feature type="domain" description="Filamentous haemagglutinin FhaB/tRNA nuclease CdiA-like TPS" evidence="2">
    <location>
        <begin position="28"/>
        <end position="140"/>
    </location>
</feature>
<feature type="chain" id="PRO_5002858678" evidence="1">
    <location>
        <begin position="25"/>
        <end position="822"/>
    </location>
</feature>
<dbReference type="InterPro" id="IPR011050">
    <property type="entry name" value="Pectin_lyase_fold/virulence"/>
</dbReference>
<dbReference type="OrthoDB" id="452776at2"/>
<dbReference type="NCBIfam" id="TIGR01901">
    <property type="entry name" value="adhes_NPXG"/>
    <property type="match status" value="1"/>
</dbReference>
<dbReference type="HOGENOM" id="CLU_001325_0_0_3"/>
<dbReference type="InterPro" id="IPR008638">
    <property type="entry name" value="FhaB/CdiA-like_TPS"/>
</dbReference>